<accession>A0A1D8AFI1</accession>
<evidence type="ECO:0000256" key="5">
    <source>
        <dbReference type="ARBA" id="ARBA00022705"/>
    </source>
</evidence>
<keyword evidence="3" id="KW-0808">Transferase</keyword>
<keyword evidence="2" id="KW-0639">Primosome</keyword>
<protein>
    <submittedName>
        <fullName evidence="9">Uncharacterized protein</fullName>
    </submittedName>
</protein>
<keyword evidence="6" id="KW-0804">Transcription</keyword>
<dbReference type="GO" id="GO:0006269">
    <property type="term" value="P:DNA replication, synthesis of primer"/>
    <property type="evidence" value="ECO:0007669"/>
    <property type="project" value="UniProtKB-KW"/>
</dbReference>
<dbReference type="GO" id="GO:0016779">
    <property type="term" value="F:nucleotidyltransferase activity"/>
    <property type="evidence" value="ECO:0007669"/>
    <property type="project" value="UniProtKB-KW"/>
</dbReference>
<keyword evidence="9" id="KW-0614">Plasmid</keyword>
<feature type="domain" description="DUF7146" evidence="8">
    <location>
        <begin position="96"/>
        <end position="195"/>
    </location>
</feature>
<dbReference type="AlphaFoldDB" id="A0A1D8AFI1"/>
<geneLocation type="plasmid" evidence="9 10">
    <name>pSA2</name>
</geneLocation>
<dbReference type="Pfam" id="PF23639">
    <property type="entry name" value="DUF7146"/>
    <property type="match status" value="1"/>
</dbReference>
<evidence type="ECO:0000313" key="9">
    <source>
        <dbReference type="EMBL" id="AOR80872.1"/>
    </source>
</evidence>
<dbReference type="Pfam" id="PF13362">
    <property type="entry name" value="Toprim_3"/>
    <property type="match status" value="1"/>
</dbReference>
<dbReference type="EMBL" id="CP017077">
    <property type="protein sequence ID" value="AOR80872.1"/>
    <property type="molecule type" value="Genomic_DNA"/>
</dbReference>
<dbReference type="OrthoDB" id="7465087at2"/>
<gene>
    <name evidence="9" type="ORF">BES08_29195</name>
</gene>
<feature type="domain" description="Toprim" evidence="7">
    <location>
        <begin position="203"/>
        <end position="303"/>
    </location>
</feature>
<evidence type="ECO:0000259" key="7">
    <source>
        <dbReference type="Pfam" id="PF13362"/>
    </source>
</evidence>
<dbReference type="InterPro" id="IPR055570">
    <property type="entry name" value="DUF7146"/>
</dbReference>
<organism evidence="9 10">
    <name type="scientific">Novosphingobium resinovorum</name>
    <dbReference type="NCBI Taxonomy" id="158500"/>
    <lineage>
        <taxon>Bacteria</taxon>
        <taxon>Pseudomonadati</taxon>
        <taxon>Pseudomonadota</taxon>
        <taxon>Alphaproteobacteria</taxon>
        <taxon>Sphingomonadales</taxon>
        <taxon>Sphingomonadaceae</taxon>
        <taxon>Novosphingobium</taxon>
    </lineage>
</organism>
<evidence type="ECO:0000256" key="2">
    <source>
        <dbReference type="ARBA" id="ARBA00022515"/>
    </source>
</evidence>
<evidence type="ECO:0000256" key="4">
    <source>
        <dbReference type="ARBA" id="ARBA00022695"/>
    </source>
</evidence>
<evidence type="ECO:0000256" key="6">
    <source>
        <dbReference type="ARBA" id="ARBA00023163"/>
    </source>
</evidence>
<dbReference type="Proteomes" id="UP000094626">
    <property type="component" value="Plasmid pSA2"/>
</dbReference>
<dbReference type="KEGG" id="nre:BES08_29195"/>
<evidence type="ECO:0000259" key="8">
    <source>
        <dbReference type="Pfam" id="PF23639"/>
    </source>
</evidence>
<sequence>MTQDALEVAGNALVTRLGGKWSGGRGMCLCPAHPDRTPSLSVRIGERRLLFHCFAGCDQQTVIAAVRCTLASALTGRLLDRESAARAKDGNDNWVRARARALWDEAHALQGSPAAAYLEARGIFTSCAQLRYHPCTPVRVAGQLARRPAMIARISDECGTLAVQRCFLDLPRSRLCMDLRPARRMLGRPGAGAVRTYAHGEVLGLAEGIETALAASILLEIPVWAVLGSARFAWVRVPANVARIVLLPDADHAGVQAARRARDAFRAESQDSGALGGRVGTRDARIVMPWHGLNDWNDVLRHRSGFA</sequence>
<evidence type="ECO:0000256" key="3">
    <source>
        <dbReference type="ARBA" id="ARBA00022679"/>
    </source>
</evidence>
<evidence type="ECO:0000256" key="1">
    <source>
        <dbReference type="ARBA" id="ARBA00022478"/>
    </source>
</evidence>
<dbReference type="RefSeq" id="WP_069710119.1">
    <property type="nucleotide sequence ID" value="NZ_CP017077.1"/>
</dbReference>
<dbReference type="GO" id="GO:0003677">
    <property type="term" value="F:DNA binding"/>
    <property type="evidence" value="ECO:0007669"/>
    <property type="project" value="InterPro"/>
</dbReference>
<keyword evidence="10" id="KW-1185">Reference proteome</keyword>
<dbReference type="InterPro" id="IPR036977">
    <property type="entry name" value="DNA_primase_Znf_CHC2"/>
</dbReference>
<dbReference type="InterPro" id="IPR006171">
    <property type="entry name" value="TOPRIM_dom"/>
</dbReference>
<dbReference type="Gene3D" id="3.90.580.10">
    <property type="entry name" value="Zinc finger, CHC2-type domain"/>
    <property type="match status" value="1"/>
</dbReference>
<proteinExistence type="predicted"/>
<dbReference type="GO" id="GO:0000428">
    <property type="term" value="C:DNA-directed RNA polymerase complex"/>
    <property type="evidence" value="ECO:0007669"/>
    <property type="project" value="UniProtKB-KW"/>
</dbReference>
<keyword evidence="4" id="KW-0548">Nucleotidyltransferase</keyword>
<keyword evidence="5" id="KW-0235">DNA replication</keyword>
<dbReference type="GO" id="GO:0008270">
    <property type="term" value="F:zinc ion binding"/>
    <property type="evidence" value="ECO:0007669"/>
    <property type="project" value="InterPro"/>
</dbReference>
<dbReference type="SUPFAM" id="SSF57783">
    <property type="entry name" value="Zinc beta-ribbon"/>
    <property type="match status" value="1"/>
</dbReference>
<name>A0A1D8AFI1_9SPHN</name>
<reference evidence="10" key="1">
    <citation type="journal article" date="2017" name="J. Biotechnol.">
        <title>Complete genome sequence of Novosphingobium resinovorum SA1, a versatile xenobiotic-degrading bacterium capable of utilizing sulfanilic acid.</title>
        <authorList>
            <person name="Hegedus B."/>
            <person name="Kos P.B."/>
            <person name="Balint B."/>
            <person name="Maroti G."/>
            <person name="Gan H.M."/>
            <person name="Perei K."/>
            <person name="Rakhely G."/>
        </authorList>
    </citation>
    <scope>NUCLEOTIDE SEQUENCE [LARGE SCALE GENOMIC DNA]</scope>
    <source>
        <strain evidence="10">SA1</strain>
    </source>
</reference>
<dbReference type="GO" id="GO:1990077">
    <property type="term" value="C:primosome complex"/>
    <property type="evidence" value="ECO:0007669"/>
    <property type="project" value="UniProtKB-KW"/>
</dbReference>
<evidence type="ECO:0000313" key="10">
    <source>
        <dbReference type="Proteomes" id="UP000094626"/>
    </source>
</evidence>
<keyword evidence="1" id="KW-0240">DNA-directed RNA polymerase</keyword>